<dbReference type="Proteomes" id="UP000825367">
    <property type="component" value="Chromosome"/>
</dbReference>
<dbReference type="InterPro" id="IPR000601">
    <property type="entry name" value="PKD_dom"/>
</dbReference>
<protein>
    <submittedName>
        <fullName evidence="3">PQQ-dependent sugar dehydrogenase</fullName>
    </submittedName>
</protein>
<dbReference type="Pfam" id="PF07995">
    <property type="entry name" value="GSDH"/>
    <property type="match status" value="1"/>
</dbReference>
<feature type="domain" description="PKD" evidence="2">
    <location>
        <begin position="578"/>
        <end position="659"/>
    </location>
</feature>
<dbReference type="PANTHER" id="PTHR19328:SF13">
    <property type="entry name" value="HIPL1 PROTEIN"/>
    <property type="match status" value="1"/>
</dbReference>
<dbReference type="RefSeq" id="WP_096312371.1">
    <property type="nucleotide sequence ID" value="NZ_BAAAVX010000047.1"/>
</dbReference>
<dbReference type="PANTHER" id="PTHR19328">
    <property type="entry name" value="HEDGEHOG-INTERACTING PROTEIN"/>
    <property type="match status" value="1"/>
</dbReference>
<dbReference type="PROSITE" id="PS50093">
    <property type="entry name" value="PKD"/>
    <property type="match status" value="1"/>
</dbReference>
<keyword evidence="4" id="KW-1185">Reference proteome</keyword>
<dbReference type="InterPro" id="IPR013783">
    <property type="entry name" value="Ig-like_fold"/>
</dbReference>
<gene>
    <name evidence="3" type="ORF">K0O64_25840</name>
</gene>
<dbReference type="Gene3D" id="2.120.10.30">
    <property type="entry name" value="TolB, C-terminal domain"/>
    <property type="match status" value="1"/>
</dbReference>
<feature type="compositionally biased region" description="Low complexity" evidence="1">
    <location>
        <begin position="57"/>
        <end position="75"/>
    </location>
</feature>
<dbReference type="InterPro" id="IPR011042">
    <property type="entry name" value="6-blade_b-propeller_TolB-like"/>
</dbReference>
<dbReference type="EMBL" id="CP080333">
    <property type="protein sequence ID" value="QYL16391.1"/>
    <property type="molecule type" value="Genomic_DNA"/>
</dbReference>
<evidence type="ECO:0000259" key="2">
    <source>
        <dbReference type="PROSITE" id="PS50093"/>
    </source>
</evidence>
<dbReference type="InterPro" id="IPR022409">
    <property type="entry name" value="PKD/Chitinase_dom"/>
</dbReference>
<feature type="region of interest" description="Disordered" evidence="1">
    <location>
        <begin position="35"/>
        <end position="142"/>
    </location>
</feature>
<dbReference type="Gene3D" id="2.60.40.10">
    <property type="entry name" value="Immunoglobulins"/>
    <property type="match status" value="2"/>
</dbReference>
<dbReference type="SUPFAM" id="SSF49299">
    <property type="entry name" value="PKD domain"/>
    <property type="match status" value="1"/>
</dbReference>
<dbReference type="SUPFAM" id="SSF50952">
    <property type="entry name" value="Soluble quinoprotein glucose dehydrogenase"/>
    <property type="match status" value="1"/>
</dbReference>
<dbReference type="CDD" id="cd00146">
    <property type="entry name" value="PKD"/>
    <property type="match status" value="1"/>
</dbReference>
<name>A0ABX8VF15_9MYCO</name>
<proteinExistence type="predicted"/>
<feature type="compositionally biased region" description="Low complexity" evidence="1">
    <location>
        <begin position="35"/>
        <end position="49"/>
    </location>
</feature>
<organism evidence="3 4">
    <name type="scientific">Mycolicibacterium pallens</name>
    <dbReference type="NCBI Taxonomy" id="370524"/>
    <lineage>
        <taxon>Bacteria</taxon>
        <taxon>Bacillati</taxon>
        <taxon>Actinomycetota</taxon>
        <taxon>Actinomycetes</taxon>
        <taxon>Mycobacteriales</taxon>
        <taxon>Mycobacteriaceae</taxon>
        <taxon>Mycolicibacterium</taxon>
    </lineage>
</organism>
<dbReference type="SMART" id="SM00089">
    <property type="entry name" value="PKD"/>
    <property type="match status" value="1"/>
</dbReference>
<dbReference type="InterPro" id="IPR011041">
    <property type="entry name" value="Quinoprot_gluc/sorb_DH_b-prop"/>
</dbReference>
<dbReference type="Pfam" id="PF18911">
    <property type="entry name" value="PKD_4"/>
    <property type="match status" value="1"/>
</dbReference>
<dbReference type="InterPro" id="IPR035986">
    <property type="entry name" value="PKD_dom_sf"/>
</dbReference>
<accession>A0ABX8VF15</accession>
<feature type="compositionally biased region" description="Low complexity" evidence="1">
    <location>
        <begin position="88"/>
        <end position="115"/>
    </location>
</feature>
<evidence type="ECO:0000313" key="4">
    <source>
        <dbReference type="Proteomes" id="UP000825367"/>
    </source>
</evidence>
<sequence length="851" mass="89597">MGSHGYGRYVGRVGTLAVALGIGVGLGYAPPTAWADDPASSSSAKADSSTGHSARTARSGDAGPARRARGHAAAGVVPPRLRSSQTNSAATAPRGSASTTTPTATADPGTPSAASLIFGPDLNDTGHTGKPTPTTPTPGNPLADLLQPLKVCACKLVMKVIESIGNVVGGEGSGGGPALPPINNPILAAVAEFARRSVNQILALPPVAHAVQIVNEQMKLALDRFTFAAQDLIRCANPVQTQPLPADLDRTSIVSGLDQPTDFRFLPDGHILILQRDGSLLIAPNTEGATAVKIATIPPSDAFELDPNFATNGYFYTTYNSTDSHARLSRFTMVNDTVDPKSEVVLIDSIQSGSMHQGNTMLFGPDGKIYFAMGDDSLNTNGQNLSNIFGKILRINPDGSIPQDNPFYNTPGARQEIYALGMRNPFRMTFTPTGQLLVGDVGDESWEEINNVVAGGNYGWPVQEGPCASCQYDNPVYAYPHTPPPGRAGSITSVMVYTGTALPAEYQGKVFVADYTLHWLKVLTFDSTYTNVVNEQLLDTDAGTTVQMQQGPDGNLYQLNIYPGELYRIAASGGNRAPTAVLTATPTSGYSPLAVQFSSAGSSDPDPGTTLTYSWDFGDGGTSVAANPVRTYNTNGSYTVTLTVSDGERTNTASQKIVVGSTPPDVQILTPINDSHYNAGDVISFSATATDAEDGTLPDSAYNWRVIFHHADHIHPYADSIVGPSGTVSLATNEHNVATTWYEISLTVTDSSGLSTTKSVNIKPNLVTLTFGSNDPNAVYTVDGIPHTGTFSQQAVVGVVRHLDAGSPQTVPDGQLVFNHWSDGLAQQHVISTPGSDTAYTVYFDKTPSSL</sequence>
<reference evidence="3 4" key="1">
    <citation type="submission" date="2021-07" db="EMBL/GenBank/DDBJ databases">
        <title>Whole genome sequencing of non-tuberculosis mycobacteria type-strains.</title>
        <authorList>
            <person name="Igarashi Y."/>
            <person name="Osugi A."/>
            <person name="Mitarai S."/>
        </authorList>
    </citation>
    <scope>NUCLEOTIDE SEQUENCE [LARGE SCALE GENOMIC DNA]</scope>
    <source>
        <strain evidence="3 4">JCM 16370</strain>
    </source>
</reference>
<dbReference type="InterPro" id="IPR012938">
    <property type="entry name" value="Glc/Sorbosone_DH"/>
</dbReference>
<evidence type="ECO:0000256" key="1">
    <source>
        <dbReference type="SAM" id="MobiDB-lite"/>
    </source>
</evidence>
<evidence type="ECO:0000313" key="3">
    <source>
        <dbReference type="EMBL" id="QYL16391.1"/>
    </source>
</evidence>